<proteinExistence type="predicted"/>
<reference evidence="3 4" key="1">
    <citation type="journal article" date="2014" name="Nature">
        <title>The genomic substrate for adaptive radiation in African cichlid fish.</title>
        <authorList>
            <person name="Brawand D."/>
            <person name="Wagner C.E."/>
            <person name="Li Y.I."/>
            <person name="Malinsky M."/>
            <person name="Keller I."/>
            <person name="Fan S."/>
            <person name="Simakov O."/>
            <person name="Ng A.Y."/>
            <person name="Lim Z.W."/>
            <person name="Bezault E."/>
            <person name="Turner-Maier J."/>
            <person name="Johnson J."/>
            <person name="Alcazar R."/>
            <person name="Noh H.J."/>
            <person name="Russell P."/>
            <person name="Aken B."/>
            <person name="Alfoldi J."/>
            <person name="Amemiya C."/>
            <person name="Azzouzi N."/>
            <person name="Baroiller J.F."/>
            <person name="Barloy-Hubler F."/>
            <person name="Berlin A."/>
            <person name="Bloomquist R."/>
            <person name="Carleton K.L."/>
            <person name="Conte M.A."/>
            <person name="D'Cotta H."/>
            <person name="Eshel O."/>
            <person name="Gaffney L."/>
            <person name="Galibert F."/>
            <person name="Gante H.F."/>
            <person name="Gnerre S."/>
            <person name="Greuter L."/>
            <person name="Guyon R."/>
            <person name="Haddad N.S."/>
            <person name="Haerty W."/>
            <person name="Harris R.M."/>
            <person name="Hofmann H.A."/>
            <person name="Hourlier T."/>
            <person name="Hulata G."/>
            <person name="Jaffe D.B."/>
            <person name="Lara M."/>
            <person name="Lee A.P."/>
            <person name="MacCallum I."/>
            <person name="Mwaiko S."/>
            <person name="Nikaido M."/>
            <person name="Nishihara H."/>
            <person name="Ozouf-Costaz C."/>
            <person name="Penman D.J."/>
            <person name="Przybylski D."/>
            <person name="Rakotomanga M."/>
            <person name="Renn S.C.P."/>
            <person name="Ribeiro F.J."/>
            <person name="Ron M."/>
            <person name="Salzburger W."/>
            <person name="Sanchez-Pulido L."/>
            <person name="Santos M.E."/>
            <person name="Searle S."/>
            <person name="Sharpe T."/>
            <person name="Swofford R."/>
            <person name="Tan F.J."/>
            <person name="Williams L."/>
            <person name="Young S."/>
            <person name="Yin S."/>
            <person name="Okada N."/>
            <person name="Kocher T.D."/>
            <person name="Miska E.A."/>
            <person name="Lander E.S."/>
            <person name="Venkatesh B."/>
            <person name="Fernald R.D."/>
            <person name="Meyer A."/>
            <person name="Ponting C.P."/>
            <person name="Streelman J.T."/>
            <person name="Lindblad-Toh K."/>
            <person name="Seehausen O."/>
            <person name="Di Palma F."/>
        </authorList>
    </citation>
    <scope>NUCLEOTIDE SEQUENCE</scope>
</reference>
<evidence type="ECO:0000259" key="2">
    <source>
        <dbReference type="PROSITE" id="PS50835"/>
    </source>
</evidence>
<keyword evidence="4" id="KW-1185">Reference proteome</keyword>
<dbReference type="InterPro" id="IPR013783">
    <property type="entry name" value="Ig-like_fold"/>
</dbReference>
<dbReference type="AlphaFoldDB" id="A0A3P9C478"/>
<dbReference type="InterPro" id="IPR050380">
    <property type="entry name" value="Immune_Resp_Modulators"/>
</dbReference>
<keyword evidence="1" id="KW-0393">Immunoglobulin domain</keyword>
<name>A0A3P9C478_9CICH</name>
<reference evidence="3" key="3">
    <citation type="submission" date="2025-09" db="UniProtKB">
        <authorList>
            <consortium name="Ensembl"/>
        </authorList>
    </citation>
    <scope>IDENTIFICATION</scope>
</reference>
<dbReference type="GeneTree" id="ENSGT00940000174865"/>
<dbReference type="Ensembl" id="ENSMZET00005017624.1">
    <property type="protein sequence ID" value="ENSMZEP00005017078.1"/>
    <property type="gene ID" value="ENSMZEG00005012828.1"/>
</dbReference>
<evidence type="ECO:0000313" key="3">
    <source>
        <dbReference type="Ensembl" id="ENSMZEP00005017078.1"/>
    </source>
</evidence>
<accession>A0A3P9C478</accession>
<organism evidence="3 4">
    <name type="scientific">Maylandia zebra</name>
    <name type="common">zebra mbuna</name>
    <dbReference type="NCBI Taxonomy" id="106582"/>
    <lineage>
        <taxon>Eukaryota</taxon>
        <taxon>Metazoa</taxon>
        <taxon>Chordata</taxon>
        <taxon>Craniata</taxon>
        <taxon>Vertebrata</taxon>
        <taxon>Euteleostomi</taxon>
        <taxon>Actinopterygii</taxon>
        <taxon>Neopterygii</taxon>
        <taxon>Teleostei</taxon>
        <taxon>Neoteleostei</taxon>
        <taxon>Acanthomorphata</taxon>
        <taxon>Ovalentaria</taxon>
        <taxon>Cichlomorphae</taxon>
        <taxon>Cichliformes</taxon>
        <taxon>Cichlidae</taxon>
        <taxon>African cichlids</taxon>
        <taxon>Pseudocrenilabrinae</taxon>
        <taxon>Haplochromini</taxon>
        <taxon>Maylandia</taxon>
        <taxon>Maylandia zebra complex</taxon>
    </lineage>
</organism>
<evidence type="ECO:0000313" key="4">
    <source>
        <dbReference type="Proteomes" id="UP000265160"/>
    </source>
</evidence>
<dbReference type="PANTHER" id="PTHR23411">
    <property type="entry name" value="TAPASIN"/>
    <property type="match status" value="1"/>
</dbReference>
<dbReference type="PROSITE" id="PS50835">
    <property type="entry name" value="IG_LIKE"/>
    <property type="match status" value="1"/>
</dbReference>
<dbReference type="InterPro" id="IPR003597">
    <property type="entry name" value="Ig_C1-set"/>
</dbReference>
<dbReference type="Proteomes" id="UP000265160">
    <property type="component" value="LG4"/>
</dbReference>
<dbReference type="FunFam" id="2.60.40.10:FF:002350">
    <property type="entry name" value="Immunoglobulin heavy variable 1-4"/>
    <property type="match status" value="1"/>
</dbReference>
<sequence>MVLSCVFSLIISKRKYTSTAPTVFPLVPCGSESGDMVTLGCLATGFNPPAVTFSWSNDNNPLTDFIQYPAVQKGNVYTGVSQIRVRRQDWDGRQNFQCKLGQKKSNQRVHLPCWSRT</sequence>
<dbReference type="InterPro" id="IPR036179">
    <property type="entry name" value="Ig-like_dom_sf"/>
</dbReference>
<dbReference type="Gene3D" id="2.60.40.10">
    <property type="entry name" value="Immunoglobulins"/>
    <property type="match status" value="1"/>
</dbReference>
<dbReference type="SUPFAM" id="SSF48726">
    <property type="entry name" value="Immunoglobulin"/>
    <property type="match status" value="1"/>
</dbReference>
<protein>
    <recommendedName>
        <fullName evidence="2">Ig-like domain-containing protein</fullName>
    </recommendedName>
</protein>
<feature type="domain" description="Ig-like" evidence="2">
    <location>
        <begin position="21"/>
        <end position="110"/>
    </location>
</feature>
<reference evidence="3" key="2">
    <citation type="submission" date="2025-08" db="UniProtKB">
        <authorList>
            <consortium name="Ensembl"/>
        </authorList>
    </citation>
    <scope>IDENTIFICATION</scope>
</reference>
<dbReference type="Pfam" id="PF07654">
    <property type="entry name" value="C1-set"/>
    <property type="match status" value="1"/>
</dbReference>
<dbReference type="CDD" id="cd21819">
    <property type="entry name" value="IgC1_CH1_IgM"/>
    <property type="match status" value="1"/>
</dbReference>
<dbReference type="InterPro" id="IPR007110">
    <property type="entry name" value="Ig-like_dom"/>
</dbReference>
<evidence type="ECO:0000256" key="1">
    <source>
        <dbReference type="ARBA" id="ARBA00023319"/>
    </source>
</evidence>